<dbReference type="OrthoDB" id="6360013at2759"/>
<evidence type="ECO:0000313" key="4">
    <source>
        <dbReference type="EMBL" id="JAT88290.1"/>
    </source>
</evidence>
<evidence type="ECO:0008006" key="5">
    <source>
        <dbReference type="Google" id="ProtNLM"/>
    </source>
</evidence>
<protein>
    <recommendedName>
        <fullName evidence="5">Right handed beta helix domain-containing protein</fullName>
    </recommendedName>
</protein>
<feature type="chain" id="PRO_5009115469" description="Right handed beta helix domain-containing protein" evidence="2">
    <location>
        <begin position="20"/>
        <end position="444"/>
    </location>
</feature>
<feature type="signal peptide" evidence="2">
    <location>
        <begin position="1"/>
        <end position="19"/>
    </location>
</feature>
<dbReference type="AlphaFoldDB" id="A0A1E1WMQ9"/>
<dbReference type="EMBL" id="GDQN01002764">
    <property type="protein sequence ID" value="JAT88290.1"/>
    <property type="molecule type" value="Transcribed_RNA"/>
</dbReference>
<keyword evidence="1" id="KW-1133">Transmembrane helix</keyword>
<dbReference type="EMBL" id="GDQN01004559">
    <property type="protein sequence ID" value="JAT86495.1"/>
    <property type="molecule type" value="Transcribed_RNA"/>
</dbReference>
<dbReference type="SUPFAM" id="SSF51126">
    <property type="entry name" value="Pectin lyase-like"/>
    <property type="match status" value="1"/>
</dbReference>
<dbReference type="InterPro" id="IPR011050">
    <property type="entry name" value="Pectin_lyase_fold/virulence"/>
</dbReference>
<dbReference type="InterPro" id="IPR032675">
    <property type="entry name" value="LRR_dom_sf"/>
</dbReference>
<gene>
    <name evidence="3" type="ORF">g.1766</name>
    <name evidence="4" type="ORF">g.1768</name>
</gene>
<sequence length="444" mass="49460">MRWPAWWHIVVALRAAALAQPASPTVCEDDACRCDSFTRVICSCTADADTVTLRPDGAFRVPAMATAIMVEGCERVQFLSDTVRHLGRLQLVDVRNSRHVLINNRALNRPPLGNNPDLENNPGIRIVIHNSTIDIIGSYAIQGRVDSIVISDSRINFIEPYAFSSLIGVTNVELSNNHFVGLATQIFKKFTTSNFVLRGGVIHTLPSRFLSDVEVTSLFRMEGVLVEYMFSSAFRVTLPERVLIESNTIGVMDGDCFHIASRGPITFRNNTITGVRKGAFLGFSALPEVTSVKGQQELLLDNNIMTELMPSSLVYDTRTLTMRVDGLNLNTTCSCELADEWRDVLHDQGGAGGLSCWYSLEGYFVSLPTFVDSRCGKFKQHFWIYVAVGVIVILIIAALGVYFIVKRENEKKKKVQIVMPDGKTYRETEFHIVVERADLLTTDL</sequence>
<feature type="transmembrane region" description="Helical" evidence="1">
    <location>
        <begin position="382"/>
        <end position="405"/>
    </location>
</feature>
<dbReference type="Gene3D" id="3.80.10.10">
    <property type="entry name" value="Ribonuclease Inhibitor"/>
    <property type="match status" value="1"/>
</dbReference>
<accession>A0A1E1WMQ9</accession>
<organism evidence="4">
    <name type="scientific">Pectinophora gossypiella</name>
    <name type="common">Cotton pink bollworm</name>
    <name type="synonym">Depressaria gossypiella</name>
    <dbReference type="NCBI Taxonomy" id="13191"/>
    <lineage>
        <taxon>Eukaryota</taxon>
        <taxon>Metazoa</taxon>
        <taxon>Ecdysozoa</taxon>
        <taxon>Arthropoda</taxon>
        <taxon>Hexapoda</taxon>
        <taxon>Insecta</taxon>
        <taxon>Pterygota</taxon>
        <taxon>Neoptera</taxon>
        <taxon>Endopterygota</taxon>
        <taxon>Lepidoptera</taxon>
        <taxon>Glossata</taxon>
        <taxon>Ditrysia</taxon>
        <taxon>Gelechioidea</taxon>
        <taxon>Gelechiidae</taxon>
        <taxon>Apatetrinae</taxon>
        <taxon>Pectinophora</taxon>
    </lineage>
</organism>
<evidence type="ECO:0000256" key="2">
    <source>
        <dbReference type="SAM" id="SignalP"/>
    </source>
</evidence>
<keyword evidence="2" id="KW-0732">Signal</keyword>
<name>A0A1E1WMQ9_PECGO</name>
<reference evidence="4" key="1">
    <citation type="submission" date="2015-09" db="EMBL/GenBank/DDBJ databases">
        <title>De novo assembly of Pectinophora gossypiella (Pink Bollworm) gut transcriptome.</title>
        <authorList>
            <person name="Tassone E.E."/>
        </authorList>
    </citation>
    <scope>NUCLEOTIDE SEQUENCE</scope>
</reference>
<evidence type="ECO:0000256" key="1">
    <source>
        <dbReference type="SAM" id="Phobius"/>
    </source>
</evidence>
<keyword evidence="1" id="KW-0812">Transmembrane</keyword>
<keyword evidence="1" id="KW-0472">Membrane</keyword>
<evidence type="ECO:0000313" key="3">
    <source>
        <dbReference type="EMBL" id="JAT86495.1"/>
    </source>
</evidence>
<proteinExistence type="predicted"/>